<feature type="domain" description="AB hydrolase-1" evidence="2">
    <location>
        <begin position="27"/>
        <end position="272"/>
    </location>
</feature>
<evidence type="ECO:0000313" key="3">
    <source>
        <dbReference type="EMBL" id="SFK27330.1"/>
    </source>
</evidence>
<dbReference type="STRING" id="588602.SAMN04487991_4271"/>
<reference evidence="4" key="1">
    <citation type="submission" date="2016-10" db="EMBL/GenBank/DDBJ databases">
        <authorList>
            <person name="Varghese N."/>
            <person name="Submissions S."/>
        </authorList>
    </citation>
    <scope>NUCLEOTIDE SEQUENCE [LARGE SCALE GENOMIC DNA]</scope>
    <source>
        <strain evidence="4">DSM 26471</strain>
    </source>
</reference>
<dbReference type="PRINTS" id="PR00412">
    <property type="entry name" value="EPOXHYDRLASE"/>
</dbReference>
<proteinExistence type="predicted"/>
<dbReference type="RefSeq" id="WP_090063340.1">
    <property type="nucleotide sequence ID" value="NZ_FORH01000013.1"/>
</dbReference>
<dbReference type="SUPFAM" id="SSF53474">
    <property type="entry name" value="alpha/beta-Hydrolases"/>
    <property type="match status" value="1"/>
</dbReference>
<dbReference type="PANTHER" id="PTHR43329">
    <property type="entry name" value="EPOXIDE HYDROLASE"/>
    <property type="match status" value="1"/>
</dbReference>
<dbReference type="InterPro" id="IPR000073">
    <property type="entry name" value="AB_hydrolase_1"/>
</dbReference>
<organism evidence="3 4">
    <name type="scientific">Celeribacter neptunius</name>
    <dbReference type="NCBI Taxonomy" id="588602"/>
    <lineage>
        <taxon>Bacteria</taxon>
        <taxon>Pseudomonadati</taxon>
        <taxon>Pseudomonadota</taxon>
        <taxon>Alphaproteobacteria</taxon>
        <taxon>Rhodobacterales</taxon>
        <taxon>Roseobacteraceae</taxon>
        <taxon>Celeribacter</taxon>
    </lineage>
</organism>
<name>A0A1I3Y6K9_9RHOB</name>
<dbReference type="Pfam" id="PF00561">
    <property type="entry name" value="Abhydrolase_1"/>
    <property type="match status" value="1"/>
</dbReference>
<sequence>MFQNFSETEIEVDGATLHARIGGTGTPLLLLHGYPQTHVMWHVIADRLAQSYRVVVPDLRGYGQSVAKDGDFTFRAMAQDQVTLMKHLGHERFHVISHDRGARTAHRMVLDHPDHVASVALFDILPTLDVWQTMDDWLARRYYHWLFLSQPGDMPQRLIAAEPLLFLHSALVGLSGELNIFAPEALAAYETAAENPDVIAAWCADYTAAATTDLDHDRADLGRTSPIPCLVLWGKRGVVAHHLDPLEAWRRWFPHARGHAVDAGHFLVEERPEEVLTAIQQHLEKV</sequence>
<gene>
    <name evidence="3" type="ORF">SAMN04487991_4271</name>
</gene>
<evidence type="ECO:0000259" key="2">
    <source>
        <dbReference type="Pfam" id="PF00561"/>
    </source>
</evidence>
<evidence type="ECO:0000313" key="4">
    <source>
        <dbReference type="Proteomes" id="UP000199630"/>
    </source>
</evidence>
<dbReference type="InterPro" id="IPR029058">
    <property type="entry name" value="AB_hydrolase_fold"/>
</dbReference>
<evidence type="ECO:0000256" key="1">
    <source>
        <dbReference type="ARBA" id="ARBA00022801"/>
    </source>
</evidence>
<keyword evidence="4" id="KW-1185">Reference proteome</keyword>
<dbReference type="OrthoDB" id="9804723at2"/>
<dbReference type="GO" id="GO:0016787">
    <property type="term" value="F:hydrolase activity"/>
    <property type="evidence" value="ECO:0007669"/>
    <property type="project" value="UniProtKB-KW"/>
</dbReference>
<dbReference type="EMBL" id="FORH01000013">
    <property type="protein sequence ID" value="SFK27330.1"/>
    <property type="molecule type" value="Genomic_DNA"/>
</dbReference>
<protein>
    <submittedName>
        <fullName evidence="3">Haloacetate dehalogenase</fullName>
    </submittedName>
</protein>
<dbReference type="Proteomes" id="UP000199630">
    <property type="component" value="Unassembled WGS sequence"/>
</dbReference>
<dbReference type="InterPro" id="IPR000639">
    <property type="entry name" value="Epox_hydrolase-like"/>
</dbReference>
<accession>A0A1I3Y6K9</accession>
<dbReference type="AlphaFoldDB" id="A0A1I3Y6K9"/>
<dbReference type="Gene3D" id="3.40.50.1820">
    <property type="entry name" value="alpha/beta hydrolase"/>
    <property type="match status" value="1"/>
</dbReference>
<keyword evidence="1" id="KW-0378">Hydrolase</keyword>